<gene>
    <name evidence="2" type="ORF">GCM10011517_12750</name>
</gene>
<protein>
    <recommendedName>
        <fullName evidence="4">DUF5333 domain-containing protein</fullName>
    </recommendedName>
</protein>
<evidence type="ECO:0000313" key="3">
    <source>
        <dbReference type="Proteomes" id="UP000606730"/>
    </source>
</evidence>
<feature type="signal peptide" evidence="1">
    <location>
        <begin position="1"/>
        <end position="23"/>
    </location>
</feature>
<dbReference type="OrthoDB" id="7658992at2"/>
<keyword evidence="1" id="KW-0732">Signal</keyword>
<accession>A0A917EI01</accession>
<proteinExistence type="predicted"/>
<evidence type="ECO:0000313" key="2">
    <source>
        <dbReference type="EMBL" id="GGE46500.1"/>
    </source>
</evidence>
<evidence type="ECO:0008006" key="4">
    <source>
        <dbReference type="Google" id="ProtNLM"/>
    </source>
</evidence>
<dbReference type="Proteomes" id="UP000606730">
    <property type="component" value="Unassembled WGS sequence"/>
</dbReference>
<dbReference type="InterPro" id="IPR020349">
    <property type="entry name" value="Uncharacterised_14.7kDa"/>
</dbReference>
<organism evidence="2 3">
    <name type="scientific">Actibacterium pelagium</name>
    <dbReference type="NCBI Taxonomy" id="2029103"/>
    <lineage>
        <taxon>Bacteria</taxon>
        <taxon>Pseudomonadati</taxon>
        <taxon>Pseudomonadota</taxon>
        <taxon>Alphaproteobacteria</taxon>
        <taxon>Rhodobacterales</taxon>
        <taxon>Roseobacteraceae</taxon>
        <taxon>Actibacterium</taxon>
    </lineage>
</organism>
<reference evidence="2" key="2">
    <citation type="submission" date="2020-09" db="EMBL/GenBank/DDBJ databases">
        <authorList>
            <person name="Sun Q."/>
            <person name="Zhou Y."/>
        </authorList>
    </citation>
    <scope>NUCLEOTIDE SEQUENCE</scope>
    <source>
        <strain evidence="2">CGMCC 1.16012</strain>
    </source>
</reference>
<evidence type="ECO:0000256" key="1">
    <source>
        <dbReference type="SAM" id="SignalP"/>
    </source>
</evidence>
<comment type="caution">
    <text evidence="2">The sequence shown here is derived from an EMBL/GenBank/DDBJ whole genome shotgun (WGS) entry which is preliminary data.</text>
</comment>
<dbReference type="Pfam" id="PF17267">
    <property type="entry name" value="DUF5333"/>
    <property type="match status" value="1"/>
</dbReference>
<keyword evidence="3" id="KW-1185">Reference proteome</keyword>
<sequence length="135" mass="15012">MKPLMTTAIAVLLASASTVQALASELRYHQPINDGLTIVAIADILRKECDEIEPRMIRAYRFIKSLEYTAKADGFSDEEIEAFVENKDEKARVQGAAREYLYSKGVNLAEPQTYCTVGLAEIDRNSQIGALLRSK</sequence>
<dbReference type="EMBL" id="BMKN01000001">
    <property type="protein sequence ID" value="GGE46500.1"/>
    <property type="molecule type" value="Genomic_DNA"/>
</dbReference>
<feature type="chain" id="PRO_5037205991" description="DUF5333 domain-containing protein" evidence="1">
    <location>
        <begin position="24"/>
        <end position="135"/>
    </location>
</feature>
<reference evidence="2" key="1">
    <citation type="journal article" date="2014" name="Int. J. Syst. Evol. Microbiol.">
        <title>Complete genome sequence of Corynebacterium casei LMG S-19264T (=DSM 44701T), isolated from a smear-ripened cheese.</title>
        <authorList>
            <consortium name="US DOE Joint Genome Institute (JGI-PGF)"/>
            <person name="Walter F."/>
            <person name="Albersmeier A."/>
            <person name="Kalinowski J."/>
            <person name="Ruckert C."/>
        </authorList>
    </citation>
    <scope>NUCLEOTIDE SEQUENCE</scope>
    <source>
        <strain evidence="2">CGMCC 1.16012</strain>
    </source>
</reference>
<dbReference type="AlphaFoldDB" id="A0A917EI01"/>
<dbReference type="RefSeq" id="WP_095595902.1">
    <property type="nucleotide sequence ID" value="NZ_BMKN01000001.1"/>
</dbReference>
<name>A0A917EI01_9RHOB</name>